<dbReference type="AlphaFoldDB" id="A0A919D1L2"/>
<protein>
    <submittedName>
        <fullName evidence="2">Uncharacterized protein</fullName>
    </submittedName>
</protein>
<dbReference type="Pfam" id="PF19953">
    <property type="entry name" value="EACC1"/>
    <property type="match status" value="1"/>
</dbReference>
<evidence type="ECO:0000256" key="1">
    <source>
        <dbReference type="SAM" id="MobiDB-lite"/>
    </source>
</evidence>
<comment type="caution">
    <text evidence="2">The sequence shown here is derived from an EMBL/GenBank/DDBJ whole genome shotgun (WGS) entry which is preliminary data.</text>
</comment>
<dbReference type="EMBL" id="BMVG01000004">
    <property type="protein sequence ID" value="GHE02298.1"/>
    <property type="molecule type" value="Genomic_DNA"/>
</dbReference>
<accession>A0A919D1L2</accession>
<evidence type="ECO:0000313" key="2">
    <source>
        <dbReference type="EMBL" id="GHE02298.1"/>
    </source>
</evidence>
<organism evidence="2 3">
    <name type="scientific">Streptomyces alanosinicus</name>
    <dbReference type="NCBI Taxonomy" id="68171"/>
    <lineage>
        <taxon>Bacteria</taxon>
        <taxon>Bacillati</taxon>
        <taxon>Actinomycetota</taxon>
        <taxon>Actinomycetes</taxon>
        <taxon>Kitasatosporales</taxon>
        <taxon>Streptomycetaceae</taxon>
        <taxon>Streptomyces</taxon>
    </lineage>
</organism>
<dbReference type="RefSeq" id="WP_189951529.1">
    <property type="nucleotide sequence ID" value="NZ_BMVG01000004.1"/>
</dbReference>
<reference evidence="2" key="2">
    <citation type="submission" date="2020-09" db="EMBL/GenBank/DDBJ databases">
        <authorList>
            <person name="Sun Q."/>
            <person name="Ohkuma M."/>
        </authorList>
    </citation>
    <scope>NUCLEOTIDE SEQUENCE</scope>
    <source>
        <strain evidence="2">JCM 4714</strain>
    </source>
</reference>
<dbReference type="InterPro" id="IPR045428">
    <property type="entry name" value="EACC1"/>
</dbReference>
<evidence type="ECO:0000313" key="3">
    <source>
        <dbReference type="Proteomes" id="UP000655443"/>
    </source>
</evidence>
<sequence>MTDFVVALPAPAGVPGAAAGHPGTEDDLRSLLRWLRDDESLAVRGQAGSSAPPAPGGMGAGFDILQLALGAGLSAGSLVVSVLQWQAARRQAPAVTLRRGEVEVLLTAQTARDEETVRRIVELLDGTSPQGGLPHPRTEEPGGDGVTA</sequence>
<reference evidence="2" key="1">
    <citation type="journal article" date="2014" name="Int. J. Syst. Evol. Microbiol.">
        <title>Complete genome sequence of Corynebacterium casei LMG S-19264T (=DSM 44701T), isolated from a smear-ripened cheese.</title>
        <authorList>
            <consortium name="US DOE Joint Genome Institute (JGI-PGF)"/>
            <person name="Walter F."/>
            <person name="Albersmeier A."/>
            <person name="Kalinowski J."/>
            <person name="Ruckert C."/>
        </authorList>
    </citation>
    <scope>NUCLEOTIDE SEQUENCE</scope>
    <source>
        <strain evidence="2">JCM 4714</strain>
    </source>
</reference>
<keyword evidence="3" id="KW-1185">Reference proteome</keyword>
<proteinExistence type="predicted"/>
<feature type="region of interest" description="Disordered" evidence="1">
    <location>
        <begin position="125"/>
        <end position="148"/>
    </location>
</feature>
<name>A0A919D1L2_9ACTN</name>
<gene>
    <name evidence="2" type="ORF">GCM10010339_24890</name>
</gene>
<dbReference type="Proteomes" id="UP000655443">
    <property type="component" value="Unassembled WGS sequence"/>
</dbReference>